<dbReference type="InterPro" id="IPR050416">
    <property type="entry name" value="FAD-linked_Oxidoreductase"/>
</dbReference>
<gene>
    <name evidence="7" type="ORF">SERLADRAFT_415949</name>
</gene>
<feature type="region of interest" description="Disordered" evidence="5">
    <location>
        <begin position="328"/>
        <end position="347"/>
    </location>
</feature>
<keyword evidence="3" id="KW-0274">FAD</keyword>
<feature type="compositionally biased region" description="Polar residues" evidence="5">
    <location>
        <begin position="334"/>
        <end position="345"/>
    </location>
</feature>
<dbReference type="GO" id="GO:0016491">
    <property type="term" value="F:oxidoreductase activity"/>
    <property type="evidence" value="ECO:0007669"/>
    <property type="project" value="UniProtKB-KW"/>
</dbReference>
<protein>
    <recommendedName>
        <fullName evidence="6">FAD-binding PCMH-type domain-containing protein</fullName>
    </recommendedName>
</protein>
<dbReference type="GeneID" id="18813424"/>
<dbReference type="GO" id="GO:0071949">
    <property type="term" value="F:FAD binding"/>
    <property type="evidence" value="ECO:0007669"/>
    <property type="project" value="InterPro"/>
</dbReference>
<dbReference type="RefSeq" id="XP_007319212.1">
    <property type="nucleotide sequence ID" value="XM_007319150.1"/>
</dbReference>
<reference evidence="7" key="1">
    <citation type="submission" date="2011-04" db="EMBL/GenBank/DDBJ databases">
        <title>Evolution of plant cell wall degrading machinery underlies the functional diversity of forest fungi.</title>
        <authorList>
            <consortium name="US DOE Joint Genome Institute (JGI-PGF)"/>
            <person name="Eastwood D.C."/>
            <person name="Floudas D."/>
            <person name="Binder M."/>
            <person name="Majcherczyk A."/>
            <person name="Schneider P."/>
            <person name="Aerts A."/>
            <person name="Asiegbu F.O."/>
            <person name="Baker S.E."/>
            <person name="Barry K."/>
            <person name="Bendiksby M."/>
            <person name="Blumentritt M."/>
            <person name="Coutinho P.M."/>
            <person name="Cullen D."/>
            <person name="Cullen D."/>
            <person name="Gathman A."/>
            <person name="Goodell B."/>
            <person name="Henrissat B."/>
            <person name="Ihrmark K."/>
            <person name="Kauserud H."/>
            <person name="Kohler A."/>
            <person name="LaButti K."/>
            <person name="Lapidus A."/>
            <person name="Lavin J.L."/>
            <person name="Lee Y.-H."/>
            <person name="Lindquist E."/>
            <person name="Lilly W."/>
            <person name="Lucas S."/>
            <person name="Morin E."/>
            <person name="Murat C."/>
            <person name="Oguiza J.A."/>
            <person name="Park J."/>
            <person name="Pisabarro A.G."/>
            <person name="Riley R."/>
            <person name="Rosling A."/>
            <person name="Salamov A."/>
            <person name="Schmidt O."/>
            <person name="Schmutz J."/>
            <person name="Skrede I."/>
            <person name="Stenlid J."/>
            <person name="Wiebenga A."/>
            <person name="Xie X."/>
            <person name="Kues U."/>
            <person name="Hibbett D.S."/>
            <person name="Hoffmeister D."/>
            <person name="Hogberg N."/>
            <person name="Martin F."/>
            <person name="Grigoriev I.V."/>
            <person name="Watkinson S.C."/>
        </authorList>
    </citation>
    <scope>NUCLEOTIDE SEQUENCE</scope>
    <source>
        <strain evidence="7">S7.9</strain>
    </source>
</reference>
<dbReference type="EMBL" id="GL945435">
    <property type="protein sequence ID" value="EGO23450.1"/>
    <property type="molecule type" value="Genomic_DNA"/>
</dbReference>
<keyword evidence="2" id="KW-0285">Flavoprotein</keyword>
<evidence type="ECO:0000259" key="6">
    <source>
        <dbReference type="PROSITE" id="PS51387"/>
    </source>
</evidence>
<accession>F8P077</accession>
<organism>
    <name type="scientific">Serpula lacrymans var. lacrymans (strain S7.9)</name>
    <name type="common">Dry rot fungus</name>
    <dbReference type="NCBI Taxonomy" id="578457"/>
    <lineage>
        <taxon>Eukaryota</taxon>
        <taxon>Fungi</taxon>
        <taxon>Dikarya</taxon>
        <taxon>Basidiomycota</taxon>
        <taxon>Agaricomycotina</taxon>
        <taxon>Agaricomycetes</taxon>
        <taxon>Agaricomycetidae</taxon>
        <taxon>Boletales</taxon>
        <taxon>Coniophorineae</taxon>
        <taxon>Serpulaceae</taxon>
        <taxon>Serpula</taxon>
    </lineage>
</organism>
<evidence type="ECO:0000256" key="3">
    <source>
        <dbReference type="ARBA" id="ARBA00022827"/>
    </source>
</evidence>
<dbReference type="Pfam" id="PF01565">
    <property type="entry name" value="FAD_binding_4"/>
    <property type="match status" value="1"/>
</dbReference>
<feature type="domain" description="FAD-binding PCMH-type" evidence="6">
    <location>
        <begin position="46"/>
        <end position="221"/>
    </location>
</feature>
<dbReference type="Proteomes" id="UP000008064">
    <property type="component" value="Unassembled WGS sequence"/>
</dbReference>
<keyword evidence="4" id="KW-0560">Oxidoreductase</keyword>
<comment type="similarity">
    <text evidence="1">Belongs to the oxygen-dependent FAD-linked oxidoreductase family.</text>
</comment>
<dbReference type="InterPro" id="IPR036318">
    <property type="entry name" value="FAD-bd_PCMH-like_sf"/>
</dbReference>
<dbReference type="PANTHER" id="PTHR42973">
    <property type="entry name" value="BINDING OXIDOREDUCTASE, PUTATIVE (AFU_ORTHOLOGUE AFUA_1G17690)-RELATED"/>
    <property type="match status" value="1"/>
</dbReference>
<feature type="compositionally biased region" description="Acidic residues" evidence="5">
    <location>
        <begin position="526"/>
        <end position="576"/>
    </location>
</feature>
<feature type="region of interest" description="Disordered" evidence="5">
    <location>
        <begin position="512"/>
        <end position="588"/>
    </location>
</feature>
<dbReference type="AlphaFoldDB" id="F8P077"/>
<dbReference type="OrthoDB" id="2151789at2759"/>
<dbReference type="PROSITE" id="PS51387">
    <property type="entry name" value="FAD_PCMH"/>
    <property type="match status" value="1"/>
</dbReference>
<dbReference type="SUPFAM" id="SSF56176">
    <property type="entry name" value="FAD-binding/transporter-associated domain-like"/>
    <property type="match status" value="1"/>
</dbReference>
<sequence>MRDRSNTDIAKAKQEIEKICKASQGRSVICLFGSSSYKDSVRHWLVSSSENAYVAVQPGSVDDLSAIIKVLARRKVPFGIKGGGHATSPRLSSTSGIQIYMARFDLIQYNSATDTVDIGAGCLWDQVYKELLPYKRSVVGGSTSEGVGVAGWLLGGGYSLKTNQYGLGIDNIVGFEIVMPSGNVINVRQGEIKHKDLFEALKGGGNNFGIVTKFIINTFYEDKTYTFRYTFSSYFPEVKAAIADFAKYEIRKKAALVSAFMHELEQGSIKSTIMVLGVYDGPKPNPDPFRRFDPIAKLEEAAQTRLFQGSTTNNARDMPQYQLDNPLGHFHPPRNQNGTNSQNPGMSGVGEITSCGRFACTMVSHYTTKLIETIAEQAQKKAAKMKRHRGKLVCIDVWPFLPSIFEKSTPSAWPHPIGKSYSPCIVYFLWDKPEDDQYWLKQMNSALKAIHKVAIKEKCTKNYPMYLNTSLDTTPVERIYGRMNLGLLSKIRKTYDPDDVMGHASGFKIPLPDKIPDIDFQSDHEVSDDEPDLSDGSEDEPDLSDDDPNLSDGSEDEPDLSDDDPNLSDGSEDEPESPNSVLKKLKSNQPLYQEAEQYFKERWVNPDKRSPSIRSIYEVVYRSDRAQYHVSRYSDYLKSLRNNSPVEQKLFHGQARACTIGDDTNGRAHGTAKKNGYWGWGIYTTSASNKADHFFRDVNNTSPYRLVFLSKVAVGLSMRADRRNENLKRAPPGYDSIDALTMEQGGVVKYSEVVVYPDEAMCPYVVIVYSL</sequence>
<dbReference type="Gene3D" id="3.90.228.10">
    <property type="match status" value="1"/>
</dbReference>
<evidence type="ECO:0000256" key="5">
    <source>
        <dbReference type="SAM" id="MobiDB-lite"/>
    </source>
</evidence>
<evidence type="ECO:0000256" key="4">
    <source>
        <dbReference type="ARBA" id="ARBA00023002"/>
    </source>
</evidence>
<dbReference type="InterPro" id="IPR006094">
    <property type="entry name" value="Oxid_FAD_bind_N"/>
</dbReference>
<dbReference type="HOGENOM" id="CLU_362538_0_0_1"/>
<dbReference type="InterPro" id="IPR016169">
    <property type="entry name" value="FAD-bd_PCMH_sub2"/>
</dbReference>
<dbReference type="PANTHER" id="PTHR42973:SF13">
    <property type="entry name" value="FAD-BINDING PCMH-TYPE DOMAIN-CONTAINING PROTEIN"/>
    <property type="match status" value="1"/>
</dbReference>
<proteinExistence type="inferred from homology"/>
<feature type="compositionally biased region" description="Basic and acidic residues" evidence="5">
    <location>
        <begin position="514"/>
        <end position="525"/>
    </location>
</feature>
<dbReference type="Gene3D" id="3.30.465.10">
    <property type="match status" value="1"/>
</dbReference>
<evidence type="ECO:0000256" key="2">
    <source>
        <dbReference type="ARBA" id="ARBA00022630"/>
    </source>
</evidence>
<dbReference type="SUPFAM" id="SSF56399">
    <property type="entry name" value="ADP-ribosylation"/>
    <property type="match status" value="1"/>
</dbReference>
<dbReference type="KEGG" id="sla:SERLADRAFT_415949"/>
<dbReference type="InterPro" id="IPR016166">
    <property type="entry name" value="FAD-bd_PCMH"/>
</dbReference>
<name>F8P077_SERL9</name>
<evidence type="ECO:0000256" key="1">
    <source>
        <dbReference type="ARBA" id="ARBA00005466"/>
    </source>
</evidence>
<evidence type="ECO:0000313" key="7">
    <source>
        <dbReference type="EMBL" id="EGO23450.1"/>
    </source>
</evidence>